<dbReference type="Proteomes" id="UP001589645">
    <property type="component" value="Unassembled WGS sequence"/>
</dbReference>
<dbReference type="InterPro" id="IPR040079">
    <property type="entry name" value="Glutathione_S-Trfase"/>
</dbReference>
<comment type="caution">
    <text evidence="5">The sequence shown here is derived from an EMBL/GenBank/DDBJ whole genome shotgun (WGS) entry which is preliminary data.</text>
</comment>
<protein>
    <recommendedName>
        <fullName evidence="1">glutathione transferase</fullName>
        <ecNumber evidence="1">2.5.1.18</ecNumber>
    </recommendedName>
</protein>
<evidence type="ECO:0000256" key="2">
    <source>
        <dbReference type="ARBA" id="ARBA00022679"/>
    </source>
</evidence>
<dbReference type="SUPFAM" id="SSF47616">
    <property type="entry name" value="GST C-terminal domain-like"/>
    <property type="match status" value="1"/>
</dbReference>
<evidence type="ECO:0000259" key="4">
    <source>
        <dbReference type="PROSITE" id="PS50405"/>
    </source>
</evidence>
<reference evidence="5 6" key="1">
    <citation type="submission" date="2024-09" db="EMBL/GenBank/DDBJ databases">
        <authorList>
            <person name="Sun Q."/>
            <person name="Mori K."/>
        </authorList>
    </citation>
    <scope>NUCLEOTIDE SEQUENCE [LARGE SCALE GENOMIC DNA]</scope>
    <source>
        <strain evidence="5 6">CECT 8064</strain>
    </source>
</reference>
<dbReference type="InterPro" id="IPR010987">
    <property type="entry name" value="Glutathione-S-Trfase_C-like"/>
</dbReference>
<dbReference type="Gene3D" id="1.20.1050.10">
    <property type="match status" value="1"/>
</dbReference>
<dbReference type="CDD" id="cd03182">
    <property type="entry name" value="GST_C_GTT2_like"/>
    <property type="match status" value="1"/>
</dbReference>
<proteinExistence type="predicted"/>
<organism evidence="5 6">
    <name type="scientific">Vibrio olivae</name>
    <dbReference type="NCBI Taxonomy" id="1243002"/>
    <lineage>
        <taxon>Bacteria</taxon>
        <taxon>Pseudomonadati</taxon>
        <taxon>Pseudomonadota</taxon>
        <taxon>Gammaproteobacteria</taxon>
        <taxon>Vibrionales</taxon>
        <taxon>Vibrionaceae</taxon>
        <taxon>Vibrio</taxon>
    </lineage>
</organism>
<gene>
    <name evidence="5" type="ORF">ACFFUV_14815</name>
</gene>
<dbReference type="SFLD" id="SFLDS00019">
    <property type="entry name" value="Glutathione_Transferase_(cytos"/>
    <property type="match status" value="1"/>
</dbReference>
<dbReference type="CDD" id="cd03051">
    <property type="entry name" value="GST_N_GTT2_like"/>
    <property type="match status" value="1"/>
</dbReference>
<dbReference type="SUPFAM" id="SSF52833">
    <property type="entry name" value="Thioredoxin-like"/>
    <property type="match status" value="1"/>
</dbReference>
<dbReference type="PANTHER" id="PTHR43900:SF97">
    <property type="entry name" value="GLUTATHIONE TRANSFERASE"/>
    <property type="match status" value="1"/>
</dbReference>
<feature type="domain" description="GST N-terminal" evidence="3">
    <location>
        <begin position="1"/>
        <end position="81"/>
    </location>
</feature>
<dbReference type="Gene3D" id="3.40.30.10">
    <property type="entry name" value="Glutaredoxin"/>
    <property type="match status" value="1"/>
</dbReference>
<dbReference type="RefSeq" id="WP_390194288.1">
    <property type="nucleotide sequence ID" value="NZ_JBHMEP010000004.1"/>
</dbReference>
<dbReference type="SFLD" id="SFLDG00358">
    <property type="entry name" value="Main_(cytGST)"/>
    <property type="match status" value="1"/>
</dbReference>
<accession>A0ABV5HPP5</accession>
<dbReference type="InterPro" id="IPR004045">
    <property type="entry name" value="Glutathione_S-Trfase_N"/>
</dbReference>
<dbReference type="InterPro" id="IPR034345">
    <property type="entry name" value="Gtt2-like_N"/>
</dbReference>
<dbReference type="PANTHER" id="PTHR43900">
    <property type="entry name" value="GLUTATHIONE S-TRANSFERASE RHO"/>
    <property type="match status" value="1"/>
</dbReference>
<dbReference type="EMBL" id="JBHMEP010000004">
    <property type="protein sequence ID" value="MFB9136243.1"/>
    <property type="molecule type" value="Genomic_DNA"/>
</dbReference>
<dbReference type="Pfam" id="PF00043">
    <property type="entry name" value="GST_C"/>
    <property type="match status" value="1"/>
</dbReference>
<sequence length="204" mass="23221">MKLYETAMTPSCRRVSIFLNELGVDVERVALNVRDGDNLSAEFLAKAVNGKVPMLELDNGETLCESVAICRYFDELYPNELGLFGSTALEKAQVEMWHRVVEFQGLYAGFQAFRNMTGIYNDRERCVAEWGKESKLRVEEFLPTLDKRLAESSYVASDRFTVVDITTYIFIGFCTKALDIDVTGQYPSIAKWFSRVSERKAFQA</sequence>
<evidence type="ECO:0000256" key="1">
    <source>
        <dbReference type="ARBA" id="ARBA00012452"/>
    </source>
</evidence>
<dbReference type="InterPro" id="IPR036282">
    <property type="entry name" value="Glutathione-S-Trfase_C_sf"/>
</dbReference>
<evidence type="ECO:0000313" key="5">
    <source>
        <dbReference type="EMBL" id="MFB9136243.1"/>
    </source>
</evidence>
<dbReference type="InterPro" id="IPR034346">
    <property type="entry name" value="Gtt2-like_C"/>
</dbReference>
<evidence type="ECO:0000313" key="6">
    <source>
        <dbReference type="Proteomes" id="UP001589645"/>
    </source>
</evidence>
<dbReference type="PROSITE" id="PS50405">
    <property type="entry name" value="GST_CTER"/>
    <property type="match status" value="1"/>
</dbReference>
<dbReference type="InterPro" id="IPR004046">
    <property type="entry name" value="GST_C"/>
</dbReference>
<dbReference type="Pfam" id="PF13417">
    <property type="entry name" value="GST_N_3"/>
    <property type="match status" value="1"/>
</dbReference>
<dbReference type="PROSITE" id="PS50404">
    <property type="entry name" value="GST_NTER"/>
    <property type="match status" value="1"/>
</dbReference>
<name>A0ABV5HPP5_9VIBR</name>
<dbReference type="InterPro" id="IPR036249">
    <property type="entry name" value="Thioredoxin-like_sf"/>
</dbReference>
<feature type="domain" description="GST C-terminal" evidence="4">
    <location>
        <begin position="87"/>
        <end position="204"/>
    </location>
</feature>
<keyword evidence="6" id="KW-1185">Reference proteome</keyword>
<evidence type="ECO:0000259" key="3">
    <source>
        <dbReference type="PROSITE" id="PS50404"/>
    </source>
</evidence>
<dbReference type="EC" id="2.5.1.18" evidence="1"/>
<keyword evidence="2" id="KW-0808">Transferase</keyword>